<sequence length="62" mass="7262">MPGPYYCRYFCGSLERDEQGLQMEWNIDESILGCSQQRSLKAPRAPSAEEWQQAKNRREHEG</sequence>
<protein>
    <submittedName>
        <fullName evidence="2">Uncharacterized protein</fullName>
    </submittedName>
</protein>
<name>A0A2N6P2C1_BEABA</name>
<accession>A0A2N6P2C1</accession>
<feature type="region of interest" description="Disordered" evidence="1">
    <location>
        <begin position="38"/>
        <end position="62"/>
    </location>
</feature>
<gene>
    <name evidence="2" type="ORF">BM221_001073</name>
</gene>
<proteinExistence type="predicted"/>
<comment type="caution">
    <text evidence="2">The sequence shown here is derived from an EMBL/GenBank/DDBJ whole genome shotgun (WGS) entry which is preliminary data.</text>
</comment>
<evidence type="ECO:0000313" key="2">
    <source>
        <dbReference type="EMBL" id="PMB73650.1"/>
    </source>
</evidence>
<dbReference type="Proteomes" id="UP000235728">
    <property type="component" value="Unassembled WGS sequence"/>
</dbReference>
<evidence type="ECO:0000256" key="1">
    <source>
        <dbReference type="SAM" id="MobiDB-lite"/>
    </source>
</evidence>
<reference evidence="2 3" key="1">
    <citation type="journal article" date="2016" name="Appl. Microbiol. Biotechnol.">
        <title>Characterization of T-DNA insertion mutants with decreased virulence in the entomopathogenic fungus Beauveria bassiana JEF-007.</title>
        <authorList>
            <person name="Kim S."/>
            <person name="Lee S.J."/>
            <person name="Nai Y.S."/>
            <person name="Yu J.S."/>
            <person name="Lee M.R."/>
            <person name="Yang Y.T."/>
            <person name="Kim J.S."/>
        </authorList>
    </citation>
    <scope>NUCLEOTIDE SEQUENCE [LARGE SCALE GENOMIC DNA]</scope>
    <source>
        <strain evidence="2 3">JEF-007</strain>
    </source>
</reference>
<dbReference type="EMBL" id="MRVG01000001">
    <property type="protein sequence ID" value="PMB73650.1"/>
    <property type="molecule type" value="Genomic_DNA"/>
</dbReference>
<dbReference type="AlphaFoldDB" id="A0A2N6P2C1"/>
<evidence type="ECO:0000313" key="3">
    <source>
        <dbReference type="Proteomes" id="UP000235728"/>
    </source>
</evidence>
<organism evidence="2 3">
    <name type="scientific">Beauveria bassiana</name>
    <name type="common">White muscardine disease fungus</name>
    <name type="synonym">Tritirachium shiotae</name>
    <dbReference type="NCBI Taxonomy" id="176275"/>
    <lineage>
        <taxon>Eukaryota</taxon>
        <taxon>Fungi</taxon>
        <taxon>Dikarya</taxon>
        <taxon>Ascomycota</taxon>
        <taxon>Pezizomycotina</taxon>
        <taxon>Sordariomycetes</taxon>
        <taxon>Hypocreomycetidae</taxon>
        <taxon>Hypocreales</taxon>
        <taxon>Cordycipitaceae</taxon>
        <taxon>Beauveria</taxon>
    </lineage>
</organism>